<sequence>MPGALKSDLNRHMPKLVQLLLLWTLQEDPTFGAYTEAFAGLSPKVDQGRNGAFGFGDGSGGGGWNETCGEILGVE</sequence>
<dbReference type="Proteomes" id="UP000593566">
    <property type="component" value="Unassembled WGS sequence"/>
</dbReference>
<proteinExistence type="predicted"/>
<organism evidence="1 2">
    <name type="scientific">Letharia lupina</name>
    <dbReference type="NCBI Taxonomy" id="560253"/>
    <lineage>
        <taxon>Eukaryota</taxon>
        <taxon>Fungi</taxon>
        <taxon>Dikarya</taxon>
        <taxon>Ascomycota</taxon>
        <taxon>Pezizomycotina</taxon>
        <taxon>Lecanoromycetes</taxon>
        <taxon>OSLEUM clade</taxon>
        <taxon>Lecanoromycetidae</taxon>
        <taxon>Lecanorales</taxon>
        <taxon>Lecanorineae</taxon>
        <taxon>Parmeliaceae</taxon>
        <taxon>Letharia</taxon>
    </lineage>
</organism>
<accession>A0A8H6CMF1</accession>
<name>A0A8H6CMF1_9LECA</name>
<comment type="caution">
    <text evidence="1">The sequence shown here is derived from an EMBL/GenBank/DDBJ whole genome shotgun (WGS) entry which is preliminary data.</text>
</comment>
<protein>
    <submittedName>
        <fullName evidence="1">Uncharacterized protein</fullName>
    </submittedName>
</protein>
<dbReference type="EMBL" id="JACCJB010000006">
    <property type="protein sequence ID" value="KAF6226090.1"/>
    <property type="molecule type" value="Genomic_DNA"/>
</dbReference>
<gene>
    <name evidence="1" type="ORF">HO133_008955</name>
</gene>
<dbReference type="RefSeq" id="XP_037154643.1">
    <property type="nucleotide sequence ID" value="XM_037299817.1"/>
</dbReference>
<dbReference type="GeneID" id="59337350"/>
<evidence type="ECO:0000313" key="2">
    <source>
        <dbReference type="Proteomes" id="UP000593566"/>
    </source>
</evidence>
<keyword evidence="2" id="KW-1185">Reference proteome</keyword>
<dbReference type="AlphaFoldDB" id="A0A8H6CMF1"/>
<evidence type="ECO:0000313" key="1">
    <source>
        <dbReference type="EMBL" id="KAF6226090.1"/>
    </source>
</evidence>
<reference evidence="1 2" key="1">
    <citation type="journal article" date="2020" name="Genomics">
        <title>Complete, high-quality genomes from long-read metagenomic sequencing of two wolf lichen thalli reveals enigmatic genome architecture.</title>
        <authorList>
            <person name="McKenzie S.K."/>
            <person name="Walston R.F."/>
            <person name="Allen J.L."/>
        </authorList>
    </citation>
    <scope>NUCLEOTIDE SEQUENCE [LARGE SCALE GENOMIC DNA]</scope>
    <source>
        <strain evidence="1">WasteWater1</strain>
    </source>
</reference>